<comment type="caution">
    <text evidence="3">The sequence shown here is derived from an EMBL/GenBank/DDBJ whole genome shotgun (WGS) entry which is preliminary data.</text>
</comment>
<keyword evidence="2" id="KW-0472">Membrane</keyword>
<dbReference type="AlphaFoldDB" id="A0A927GTF5"/>
<evidence type="ECO:0000256" key="1">
    <source>
        <dbReference type="SAM" id="Coils"/>
    </source>
</evidence>
<keyword evidence="2" id="KW-0812">Transmembrane</keyword>
<dbReference type="EMBL" id="JACXIZ010000035">
    <property type="protein sequence ID" value="MBD2847291.1"/>
    <property type="molecule type" value="Genomic_DNA"/>
</dbReference>
<name>A0A927GTF5_9BACL</name>
<keyword evidence="4" id="KW-1185">Reference proteome</keyword>
<feature type="coiled-coil region" evidence="1">
    <location>
        <begin position="115"/>
        <end position="148"/>
    </location>
</feature>
<evidence type="ECO:0000313" key="4">
    <source>
        <dbReference type="Proteomes" id="UP000621560"/>
    </source>
</evidence>
<dbReference type="Proteomes" id="UP000621560">
    <property type="component" value="Unassembled WGS sequence"/>
</dbReference>
<organism evidence="3 4">
    <name type="scientific">Paenibacillus sabuli</name>
    <dbReference type="NCBI Taxonomy" id="2772509"/>
    <lineage>
        <taxon>Bacteria</taxon>
        <taxon>Bacillati</taxon>
        <taxon>Bacillota</taxon>
        <taxon>Bacilli</taxon>
        <taxon>Bacillales</taxon>
        <taxon>Paenibacillaceae</taxon>
        <taxon>Paenibacillus</taxon>
    </lineage>
</organism>
<accession>A0A927GTF5</accession>
<gene>
    <name evidence="3" type="ORF">IDH44_18990</name>
</gene>
<evidence type="ECO:0000256" key="2">
    <source>
        <dbReference type="SAM" id="Phobius"/>
    </source>
</evidence>
<dbReference type="InterPro" id="IPR038503">
    <property type="entry name" value="SpoIIIAH_sf"/>
</dbReference>
<sequence>MNTKRQTVWLVSMLSLMVILSAYYLFTDSSTDTLDEAMMTDATEATDLAPGTADEVIVTEVDHLGESGLTAEELKVLEQIEQQDQATVSSDYFTQRQLLRSQVLMEETDRLYSILADTDVDLEEASEAAEQLDALETKDARMTTLEEELLTQYEFGNVVIDEQSDNFNVVVQSEQLDRSEADGIITLAMDTLGISADQVSVQFVP</sequence>
<evidence type="ECO:0000313" key="3">
    <source>
        <dbReference type="EMBL" id="MBD2847291.1"/>
    </source>
</evidence>
<proteinExistence type="predicted"/>
<reference evidence="3" key="1">
    <citation type="submission" date="2020-09" db="EMBL/GenBank/DDBJ databases">
        <title>A novel bacterium of genus Paenibacillus, isolated from South China Sea.</title>
        <authorList>
            <person name="Huang H."/>
            <person name="Mo K."/>
            <person name="Hu Y."/>
        </authorList>
    </citation>
    <scope>NUCLEOTIDE SEQUENCE</scope>
    <source>
        <strain evidence="3">IB182496</strain>
    </source>
</reference>
<dbReference type="Pfam" id="PF12685">
    <property type="entry name" value="SpoIIIAH"/>
    <property type="match status" value="1"/>
</dbReference>
<protein>
    <submittedName>
        <fullName evidence="3">SpoIIIAH-like family protein</fullName>
    </submittedName>
</protein>
<feature type="transmembrane region" description="Helical" evidence="2">
    <location>
        <begin position="7"/>
        <end position="26"/>
    </location>
</feature>
<dbReference type="RefSeq" id="WP_190920395.1">
    <property type="nucleotide sequence ID" value="NZ_JACXIZ010000035.1"/>
</dbReference>
<keyword evidence="1" id="KW-0175">Coiled coil</keyword>
<dbReference type="Gene3D" id="1.10.287.4300">
    <property type="entry name" value="Stage III sporulation protein AH-like"/>
    <property type="match status" value="1"/>
</dbReference>
<keyword evidence="2" id="KW-1133">Transmembrane helix</keyword>
<dbReference type="InterPro" id="IPR024232">
    <property type="entry name" value="SpoIIIAH"/>
</dbReference>